<keyword evidence="8" id="KW-1185">Reference proteome</keyword>
<protein>
    <submittedName>
        <fullName evidence="7">Choline dehydrogenase</fullName>
    </submittedName>
</protein>
<dbReference type="Pfam" id="PF05199">
    <property type="entry name" value="GMC_oxred_C"/>
    <property type="match status" value="1"/>
</dbReference>
<dbReference type="PANTHER" id="PTHR11552">
    <property type="entry name" value="GLUCOSE-METHANOL-CHOLINE GMC OXIDOREDUCTASE"/>
    <property type="match status" value="1"/>
</dbReference>
<reference evidence="7 8" key="1">
    <citation type="submission" date="2017-05" db="EMBL/GenBank/DDBJ databases">
        <authorList>
            <person name="Varghese N."/>
            <person name="Submissions S."/>
        </authorList>
    </citation>
    <scope>NUCLEOTIDE SEQUENCE [LARGE SCALE GENOMIC DNA]</scope>
    <source>
        <strain evidence="7 8">DSM 26001</strain>
    </source>
</reference>
<evidence type="ECO:0000256" key="4">
    <source>
        <dbReference type="ARBA" id="ARBA00022827"/>
    </source>
</evidence>
<dbReference type="PIRSF" id="PIRSF000137">
    <property type="entry name" value="Alcohol_oxidase"/>
    <property type="match status" value="1"/>
</dbReference>
<dbReference type="InterPro" id="IPR036188">
    <property type="entry name" value="FAD/NAD-bd_sf"/>
</dbReference>
<dbReference type="Pfam" id="PF00732">
    <property type="entry name" value="GMC_oxred_N"/>
    <property type="match status" value="1"/>
</dbReference>
<evidence type="ECO:0000256" key="5">
    <source>
        <dbReference type="SAM" id="MobiDB-lite"/>
    </source>
</evidence>
<keyword evidence="4" id="KW-0274">FAD</keyword>
<proteinExistence type="inferred from homology"/>
<dbReference type="SUPFAM" id="SSF51905">
    <property type="entry name" value="FAD/NAD(P)-binding domain"/>
    <property type="match status" value="1"/>
</dbReference>
<evidence type="ECO:0000313" key="7">
    <source>
        <dbReference type="EMBL" id="SMP75036.1"/>
    </source>
</evidence>
<evidence type="ECO:0000256" key="3">
    <source>
        <dbReference type="ARBA" id="ARBA00022630"/>
    </source>
</evidence>
<dbReference type="NCBIfam" id="NF002550">
    <property type="entry name" value="PRK02106.1"/>
    <property type="match status" value="1"/>
</dbReference>
<accession>A0ABY1QQS5</accession>
<evidence type="ECO:0000256" key="1">
    <source>
        <dbReference type="ARBA" id="ARBA00001974"/>
    </source>
</evidence>
<comment type="similarity">
    <text evidence="2">Belongs to the GMC oxidoreductase family.</text>
</comment>
<comment type="cofactor">
    <cofactor evidence="1">
        <name>FAD</name>
        <dbReference type="ChEBI" id="CHEBI:57692"/>
    </cofactor>
</comment>
<dbReference type="PROSITE" id="PS51257">
    <property type="entry name" value="PROKAR_LIPOPROTEIN"/>
    <property type="match status" value="1"/>
</dbReference>
<dbReference type="InterPro" id="IPR000172">
    <property type="entry name" value="GMC_OxRdtase_N"/>
</dbReference>
<dbReference type="InterPro" id="IPR012132">
    <property type="entry name" value="GMC_OxRdtase"/>
</dbReference>
<comment type="caution">
    <text evidence="7">The sequence shown here is derived from an EMBL/GenBank/DDBJ whole genome shotgun (WGS) entry which is preliminary data.</text>
</comment>
<name>A0ABY1QQS5_9BURK</name>
<dbReference type="PANTHER" id="PTHR11552:SF147">
    <property type="entry name" value="CHOLINE DEHYDROGENASE, MITOCHONDRIAL"/>
    <property type="match status" value="1"/>
</dbReference>
<dbReference type="InterPro" id="IPR007867">
    <property type="entry name" value="GMC_OxRtase_C"/>
</dbReference>
<evidence type="ECO:0000259" key="6">
    <source>
        <dbReference type="PROSITE" id="PS00624"/>
    </source>
</evidence>
<evidence type="ECO:0000256" key="2">
    <source>
        <dbReference type="ARBA" id="ARBA00010790"/>
    </source>
</evidence>
<dbReference type="SUPFAM" id="SSF54373">
    <property type="entry name" value="FAD-linked reductases, C-terminal domain"/>
    <property type="match status" value="1"/>
</dbReference>
<dbReference type="PROSITE" id="PS00624">
    <property type="entry name" value="GMC_OXRED_2"/>
    <property type="match status" value="1"/>
</dbReference>
<organism evidence="7 8">
    <name type="scientific">Noviherbaspirillum suwonense</name>
    <dbReference type="NCBI Taxonomy" id="1224511"/>
    <lineage>
        <taxon>Bacteria</taxon>
        <taxon>Pseudomonadati</taxon>
        <taxon>Pseudomonadota</taxon>
        <taxon>Betaproteobacteria</taxon>
        <taxon>Burkholderiales</taxon>
        <taxon>Oxalobacteraceae</taxon>
        <taxon>Noviherbaspirillum</taxon>
    </lineage>
</organism>
<feature type="region of interest" description="Disordered" evidence="5">
    <location>
        <begin position="541"/>
        <end position="561"/>
    </location>
</feature>
<dbReference type="Gene3D" id="3.50.50.60">
    <property type="entry name" value="FAD/NAD(P)-binding domain"/>
    <property type="match status" value="1"/>
</dbReference>
<dbReference type="EMBL" id="FXUL01000022">
    <property type="protein sequence ID" value="SMP75036.1"/>
    <property type="molecule type" value="Genomic_DNA"/>
</dbReference>
<dbReference type="Proteomes" id="UP001158049">
    <property type="component" value="Unassembled WGS sequence"/>
</dbReference>
<dbReference type="RefSeq" id="WP_283444555.1">
    <property type="nucleotide sequence ID" value="NZ_FXUL01000022.1"/>
</dbReference>
<evidence type="ECO:0000313" key="8">
    <source>
        <dbReference type="Proteomes" id="UP001158049"/>
    </source>
</evidence>
<keyword evidence="3" id="KW-0285">Flavoprotein</keyword>
<dbReference type="Gene3D" id="3.30.560.10">
    <property type="entry name" value="Glucose Oxidase, domain 3"/>
    <property type="match status" value="1"/>
</dbReference>
<sequence>MTRQLTADYVIAGAGSAGCVLANRLSADPSTTVILLEAGPRDSSPFIRLPIGILYLMSSRKLNWQYFTEPQRWLNDRRLFWPRGKTLGGSSSSNAMVYTRGHAADYDLWAALGNRGWSYADLLPLFMRSEHHEAGPSDFHGVDGPLNVAAQRSPNLLSRLFVDAAAEAGYPRSQDFNGASQEGVGLYEVTQKGGERCSVARAYLHPVLARANLTVLTGAHASRVMLDGRRAVGLVCAGRDGETVITARREVILSAGAINTPQLLMLSGIGPEAELRQHGIPVRHALPGVGRNLQDHLDVLVIHRCRLPVSSGISASTLPLQLRHVRNYLRDRTGGLTTNGAEAGGFVRSTPQEAIPDLQFHFTPAHLHGHGRGLRGAAGTMMGHGYSLHACNLRPLSRGHIGLRSADPAASPLIDPDYLSAPDDMRVMIAGVKAARRVLAASVLDPYRGVELQPGEGVRSDQDIADFIRARAETIYHPVGTCRMGHDDMAVVDDRLQMHGLEGLRVVDASVMPTLVGGNTNAPTVMIAEKAADMIRLANGHAAAEASPPPVAETLQPGRWQ</sequence>
<gene>
    <name evidence="7" type="ORF">SAMN06295970_12219</name>
</gene>
<feature type="domain" description="Glucose-methanol-choline oxidoreductase N-terminal" evidence="6">
    <location>
        <begin position="256"/>
        <end position="270"/>
    </location>
</feature>